<name>A0A8X6N425_NEPPI</name>
<protein>
    <submittedName>
        <fullName evidence="1">Uncharacterized protein</fullName>
    </submittedName>
</protein>
<comment type="caution">
    <text evidence="1">The sequence shown here is derived from an EMBL/GenBank/DDBJ whole genome shotgun (WGS) entry which is preliminary data.</text>
</comment>
<accession>A0A8X6N425</accession>
<dbReference type="OrthoDB" id="10328842at2759"/>
<evidence type="ECO:0000313" key="2">
    <source>
        <dbReference type="Proteomes" id="UP000887013"/>
    </source>
</evidence>
<keyword evidence="2" id="KW-1185">Reference proteome</keyword>
<reference evidence="1" key="1">
    <citation type="submission" date="2020-08" db="EMBL/GenBank/DDBJ databases">
        <title>Multicomponent nature underlies the extraordinary mechanical properties of spider dragline silk.</title>
        <authorList>
            <person name="Kono N."/>
            <person name="Nakamura H."/>
            <person name="Mori M."/>
            <person name="Yoshida Y."/>
            <person name="Ohtoshi R."/>
            <person name="Malay A.D."/>
            <person name="Moran D.A.P."/>
            <person name="Tomita M."/>
            <person name="Numata K."/>
            <person name="Arakawa K."/>
        </authorList>
    </citation>
    <scope>NUCLEOTIDE SEQUENCE</scope>
</reference>
<dbReference type="EMBL" id="BMAW01099898">
    <property type="protein sequence ID" value="GFS92267.1"/>
    <property type="molecule type" value="Genomic_DNA"/>
</dbReference>
<evidence type="ECO:0000313" key="1">
    <source>
        <dbReference type="EMBL" id="GFS92267.1"/>
    </source>
</evidence>
<dbReference type="AlphaFoldDB" id="A0A8X6N425"/>
<proteinExistence type="predicted"/>
<gene>
    <name evidence="1" type="ORF">NPIL_374551</name>
</gene>
<sequence length="82" mass="9220">MPPFPVLITSIHRKMPPPSPLVLRPGDAPAEVGIDLPQPSFSFRQGGFPTRIDLIRHTCIGKEEVFNEGVKLLARERTRNYL</sequence>
<organism evidence="1 2">
    <name type="scientific">Nephila pilipes</name>
    <name type="common">Giant wood spider</name>
    <name type="synonym">Nephila maculata</name>
    <dbReference type="NCBI Taxonomy" id="299642"/>
    <lineage>
        <taxon>Eukaryota</taxon>
        <taxon>Metazoa</taxon>
        <taxon>Ecdysozoa</taxon>
        <taxon>Arthropoda</taxon>
        <taxon>Chelicerata</taxon>
        <taxon>Arachnida</taxon>
        <taxon>Araneae</taxon>
        <taxon>Araneomorphae</taxon>
        <taxon>Entelegynae</taxon>
        <taxon>Araneoidea</taxon>
        <taxon>Nephilidae</taxon>
        <taxon>Nephila</taxon>
    </lineage>
</organism>
<dbReference type="Proteomes" id="UP000887013">
    <property type="component" value="Unassembled WGS sequence"/>
</dbReference>